<dbReference type="InterPro" id="IPR013083">
    <property type="entry name" value="Znf_RING/FYVE/PHD"/>
</dbReference>
<dbReference type="GO" id="GO:0004842">
    <property type="term" value="F:ubiquitin-protein transferase activity"/>
    <property type="evidence" value="ECO:0007669"/>
    <property type="project" value="InterPro"/>
</dbReference>
<dbReference type="CDD" id="cd16618">
    <property type="entry name" value="mRING-HC-C4C4_CNOT4"/>
    <property type="match status" value="1"/>
</dbReference>
<dbReference type="SUPFAM" id="SSF57850">
    <property type="entry name" value="RING/U-box"/>
    <property type="match status" value="1"/>
</dbReference>
<dbReference type="InterPro" id="IPR012677">
    <property type="entry name" value="Nucleotide-bd_a/b_plait_sf"/>
</dbReference>
<gene>
    <name evidence="7" type="ORF">GSMUA_182520.1</name>
</gene>
<organism evidence="7">
    <name type="scientific">Musa acuminata subsp. malaccensis</name>
    <name type="common">Wild banana</name>
    <name type="synonym">Musa malaccensis</name>
    <dbReference type="NCBI Taxonomy" id="214687"/>
    <lineage>
        <taxon>Eukaryota</taxon>
        <taxon>Viridiplantae</taxon>
        <taxon>Streptophyta</taxon>
        <taxon>Embryophyta</taxon>
        <taxon>Tracheophyta</taxon>
        <taxon>Spermatophyta</taxon>
        <taxon>Magnoliopsida</taxon>
        <taxon>Liliopsida</taxon>
        <taxon>Zingiberales</taxon>
        <taxon>Musaceae</taxon>
        <taxon>Musa</taxon>
    </lineage>
</organism>
<keyword evidence="1" id="KW-0694">RNA-binding</keyword>
<dbReference type="PROSITE" id="PS50103">
    <property type="entry name" value="ZF_C3H1"/>
    <property type="match status" value="1"/>
</dbReference>
<dbReference type="PANTHER" id="PTHR12603:SF36">
    <property type="entry name" value="RNA BINDING (RRM_RBD_RNP MOTIFS) FAMILY PROTEIN"/>
    <property type="match status" value="1"/>
</dbReference>
<keyword evidence="2" id="KW-0863">Zinc-finger</keyword>
<reference evidence="7" key="1">
    <citation type="submission" date="2021-03" db="EMBL/GenBank/DDBJ databases">
        <authorList>
            <consortium name="Genoscope - CEA"/>
            <person name="William W."/>
        </authorList>
    </citation>
    <scope>NUCLEOTIDE SEQUENCE</scope>
    <source>
        <strain evidence="7">Doubled-haploid Pahang</strain>
    </source>
</reference>
<feature type="region of interest" description="Disordered" evidence="3">
    <location>
        <begin position="613"/>
        <end position="644"/>
    </location>
</feature>
<dbReference type="InterPro" id="IPR000504">
    <property type="entry name" value="RRM_dom"/>
</dbReference>
<dbReference type="InterPro" id="IPR001841">
    <property type="entry name" value="Znf_RING"/>
</dbReference>
<dbReference type="InterPro" id="IPR034261">
    <property type="entry name" value="CNOT4_RRM"/>
</dbReference>
<dbReference type="PANTHER" id="PTHR12603">
    <property type="entry name" value="CCR4-NOT TRANSCRIPTION COMPLEX RELATED"/>
    <property type="match status" value="1"/>
</dbReference>
<dbReference type="Pfam" id="PF14570">
    <property type="entry name" value="zf-RING_4"/>
    <property type="match status" value="1"/>
</dbReference>
<proteinExistence type="predicted"/>
<dbReference type="Gene3D" id="3.30.40.10">
    <property type="entry name" value="Zinc/RING finger domain, C3HC4 (zinc finger)"/>
    <property type="match status" value="1"/>
</dbReference>
<dbReference type="GO" id="GO:0008270">
    <property type="term" value="F:zinc ion binding"/>
    <property type="evidence" value="ECO:0007669"/>
    <property type="project" value="UniProtKB-KW"/>
</dbReference>
<dbReference type="InterPro" id="IPR003954">
    <property type="entry name" value="RRM_euk-type"/>
</dbReference>
<dbReference type="SMART" id="SM00361">
    <property type="entry name" value="RRM_1"/>
    <property type="match status" value="1"/>
</dbReference>
<feature type="domain" description="RRM" evidence="5">
    <location>
        <begin position="112"/>
        <end position="199"/>
    </location>
</feature>
<dbReference type="GO" id="GO:0003723">
    <property type="term" value="F:RNA binding"/>
    <property type="evidence" value="ECO:0007669"/>
    <property type="project" value="UniProtKB-UniRule"/>
</dbReference>
<dbReference type="EMBL" id="HG996471">
    <property type="protein sequence ID" value="CAG1848457.1"/>
    <property type="molecule type" value="Genomic_DNA"/>
</dbReference>
<keyword evidence="2" id="KW-0479">Metal-binding</keyword>
<feature type="domain" description="RING-type" evidence="4">
    <location>
        <begin position="9"/>
        <end position="57"/>
    </location>
</feature>
<dbReference type="PROSITE" id="PS50102">
    <property type="entry name" value="RRM"/>
    <property type="match status" value="1"/>
</dbReference>
<name>A0A8D7FC67_MUSAM</name>
<dbReference type="InterPro" id="IPR000571">
    <property type="entry name" value="Znf_CCCH"/>
</dbReference>
<evidence type="ECO:0000313" key="7">
    <source>
        <dbReference type="EMBL" id="CAG1848457.1"/>
    </source>
</evidence>
<feature type="domain" description="C3H1-type" evidence="6">
    <location>
        <begin position="196"/>
        <end position="223"/>
    </location>
</feature>
<sequence length="1052" mass="115592">MSDDGERTCPLCAEEMDLTDQQLKPCKCGYEICIWCWHHIIEMAEKEDTEARCPACRTPYDKDRVLKAAPANSERIIAEIFSEKKQRPQRAKTKISAEALKHLSGARVMQKNLVYITGLPFNLCDENILERKEYFGQYGKVLKVSISRAAGTSSQKTSTNNTFGIYVTYAKEEEAVRCIQAVHNYVLEGKSLRACFGTTKYCRAWLRNMTCSNPDCLYLHDIGSHGDGFTKDEMISACTSRVPQITSSSSQRRFGNVLPPPMDDFNSRLGLDKHPVKRTCINSSIQVKGSSNISAEKSNALPAAASWGLRGSNCQILASSIQCSRTPAIQNTQAISNSSLPSLLTTSTKQPSARDDEMLITSRVPESKEDVHSTSGSLEPLRLDTRADSPLTSSLETVKIVDFSLRSSLNDNAIVTSKPVEQIKMADLDDRSSPLVSIRSDFDRQQQTLLSSTQVAPVMIGTSQVSSSCLSDTLAVALEDKERGSISSGSDSEPKNATTISKSTVRQFGNSNHDKVINGSAIVNDDMQSFRLGFSSVNIDAHSVKNQLNIDQHQTSVSDLCSTEMLSSRDLNLASVTSSMIKSMDLNSEPLKQQSISIMDMMKDPVKLQHTQFSPCGGHPQNSTSQSNSAPWSIGLGNKQPPFTDGSWDMDRKIEAAMCSIGDDESVIHDGHSEYVINSNSSSSNGSECPGFNCMEEKTIPVDMIDIISSNNDACVDKKQESSIISDLLSLDFDPWDDSLSSANNLARLRGEIEENNCLKLSSSWKSLNSDQSRFSFARPESQAILLEPAREISDAQRLQSSSRVSHKDGFQNRVQSNDFEDVDLFIGSNTLSDRTTGVSRAKITAPPGFLAPTISSPPGFSCPDRGNQEHDMTYLGGNHYRSHLAGSSGDVEFIDPAILAIGKGRIHLEPNNSTLGLKYSFPAQFSTPNNDPRLHLLAQQSVSSPQNLGIPDHMGERFLQLNDAYIASQLLAQSHAGISPIMQLSFQHLRNPLFSNSQWDAWKSVCPGNNIGMSEKFRNGRFGLNDYYTSTDENKFHIPSAGNLYNQAFGM</sequence>
<dbReference type="Pfam" id="PF00076">
    <property type="entry name" value="RRM_1"/>
    <property type="match status" value="1"/>
</dbReference>
<evidence type="ECO:0000259" key="6">
    <source>
        <dbReference type="PROSITE" id="PS50103"/>
    </source>
</evidence>
<protein>
    <submittedName>
        <fullName evidence="7">(wild Malaysian banana) hypothetical protein</fullName>
    </submittedName>
</protein>
<feature type="zinc finger region" description="C3H1-type" evidence="2">
    <location>
        <begin position="196"/>
        <end position="223"/>
    </location>
</feature>
<dbReference type="Gene3D" id="3.30.70.330">
    <property type="match status" value="1"/>
</dbReference>
<keyword evidence="2" id="KW-0862">Zinc</keyword>
<dbReference type="InterPro" id="IPR039780">
    <property type="entry name" value="Mot2"/>
</dbReference>
<dbReference type="PROSITE" id="PS50089">
    <property type="entry name" value="ZF_RING_2"/>
    <property type="match status" value="1"/>
</dbReference>
<dbReference type="GO" id="GO:0030014">
    <property type="term" value="C:CCR4-NOT complex"/>
    <property type="evidence" value="ECO:0007669"/>
    <property type="project" value="InterPro"/>
</dbReference>
<evidence type="ECO:0000259" key="5">
    <source>
        <dbReference type="PROSITE" id="PS50102"/>
    </source>
</evidence>
<evidence type="ECO:0000256" key="2">
    <source>
        <dbReference type="PROSITE-ProRule" id="PRU00723"/>
    </source>
</evidence>
<dbReference type="InterPro" id="IPR039515">
    <property type="entry name" value="NOT4_mRING-HC-C4C4"/>
</dbReference>
<dbReference type="FunFam" id="3.30.70.330:FF:000161">
    <property type="entry name" value="RNA binding (RRM/RBD/RNP motifs) family protein"/>
    <property type="match status" value="1"/>
</dbReference>
<dbReference type="InterPro" id="IPR035979">
    <property type="entry name" value="RBD_domain_sf"/>
</dbReference>
<evidence type="ECO:0000259" key="4">
    <source>
        <dbReference type="PROSITE" id="PS50089"/>
    </source>
</evidence>
<dbReference type="SUPFAM" id="SSF54928">
    <property type="entry name" value="RNA-binding domain, RBD"/>
    <property type="match status" value="1"/>
</dbReference>
<dbReference type="CDD" id="cd12438">
    <property type="entry name" value="RRM_CNOT4"/>
    <property type="match status" value="1"/>
</dbReference>
<accession>A0A8D7FC67</accession>
<feature type="compositionally biased region" description="Polar residues" evidence="3">
    <location>
        <begin position="613"/>
        <end position="631"/>
    </location>
</feature>
<evidence type="ECO:0000256" key="3">
    <source>
        <dbReference type="SAM" id="MobiDB-lite"/>
    </source>
</evidence>
<evidence type="ECO:0000256" key="1">
    <source>
        <dbReference type="PROSITE-ProRule" id="PRU00176"/>
    </source>
</evidence>
<dbReference type="AlphaFoldDB" id="A0A8D7FC67"/>